<evidence type="ECO:0000259" key="9">
    <source>
        <dbReference type="Pfam" id="PF02753"/>
    </source>
</evidence>
<evidence type="ECO:0000256" key="6">
    <source>
        <dbReference type="RuleBase" id="RU003918"/>
    </source>
</evidence>
<dbReference type="PANTHER" id="PTHR30251">
    <property type="entry name" value="PILUS ASSEMBLY CHAPERONE"/>
    <property type="match status" value="1"/>
</dbReference>
<evidence type="ECO:0000256" key="1">
    <source>
        <dbReference type="ARBA" id="ARBA00004418"/>
    </source>
</evidence>
<dbReference type="KEGG" id="paj:PAJ_2009"/>
<keyword evidence="5 6" id="KW-0143">Chaperone</keyword>
<dbReference type="HOGENOM" id="CLU_070768_5_1_6"/>
<organism evidence="10 11">
    <name type="scientific">Pantoea ananatis (strain AJ13355)</name>
    <dbReference type="NCBI Taxonomy" id="932677"/>
    <lineage>
        <taxon>Bacteria</taxon>
        <taxon>Pseudomonadati</taxon>
        <taxon>Pseudomonadota</taxon>
        <taxon>Gammaproteobacteria</taxon>
        <taxon>Enterobacterales</taxon>
        <taxon>Erwiniaceae</taxon>
        <taxon>Pantoea</taxon>
    </lineage>
</organism>
<feature type="domain" description="Pili assembly chaperone N-terminal" evidence="8">
    <location>
        <begin position="26"/>
        <end position="143"/>
    </location>
</feature>
<feature type="chain" id="PRO_5002614264" evidence="7">
    <location>
        <begin position="25"/>
        <end position="264"/>
    </location>
</feature>
<dbReference type="InterPro" id="IPR050643">
    <property type="entry name" value="Periplasmic_pilus_chap"/>
</dbReference>
<protein>
    <submittedName>
        <fullName evidence="10">Fimbrial chaperone YfcS</fullName>
    </submittedName>
</protein>
<evidence type="ECO:0000256" key="3">
    <source>
        <dbReference type="ARBA" id="ARBA00022729"/>
    </source>
</evidence>
<dbReference type="Pfam" id="PF00345">
    <property type="entry name" value="PapD_N"/>
    <property type="match status" value="1"/>
</dbReference>
<dbReference type="SUPFAM" id="SSF49354">
    <property type="entry name" value="PapD-like"/>
    <property type="match status" value="1"/>
</dbReference>
<dbReference type="Pfam" id="PF02753">
    <property type="entry name" value="PapD_C"/>
    <property type="match status" value="1"/>
</dbReference>
<evidence type="ECO:0000256" key="2">
    <source>
        <dbReference type="ARBA" id="ARBA00007399"/>
    </source>
</evidence>
<dbReference type="AlphaFoldDB" id="A0A0H3L5G7"/>
<dbReference type="Proteomes" id="UP000006690">
    <property type="component" value="Chromosome"/>
</dbReference>
<dbReference type="InterPro" id="IPR036316">
    <property type="entry name" value="Pili_assmbl_chap_C_dom_sf"/>
</dbReference>
<sequence length="264" mass="29327">MWTKAILIKLWAILALAGSVNAHGALTVDRSRLILNQGEKSISLNVTNRNEKDPYLAQGWMEDVDGKKISGPLMVLPPVQRVEAGGKTLVRIQVLPAISSLPTDRESVFYLNLREIPPKSAKANVLTLAMQIRLKVFYRPKGLNVDPMSDTVPGTETLTLIKQGNQYEVHNPTPYHFSFVEVRRSLTGSGLARFEPVMVAPKSRQLLSPTVSELGSTPVLMFVSDYGSQRLLPFICNGNTCQAEKSRIPNEISFRQQQAERNES</sequence>
<feature type="domain" description="Pili assembly chaperone C-terminal" evidence="9">
    <location>
        <begin position="169"/>
        <end position="229"/>
    </location>
</feature>
<evidence type="ECO:0000259" key="8">
    <source>
        <dbReference type="Pfam" id="PF00345"/>
    </source>
</evidence>
<dbReference type="InterPro" id="IPR018046">
    <property type="entry name" value="Pili_assmbl_chaperone_CS"/>
</dbReference>
<dbReference type="SUPFAM" id="SSF49584">
    <property type="entry name" value="Periplasmic chaperone C-domain"/>
    <property type="match status" value="1"/>
</dbReference>
<dbReference type="InterPro" id="IPR016148">
    <property type="entry name" value="Pili_assmbl_chaperone_C"/>
</dbReference>
<dbReference type="PATRIC" id="fig|932677.3.peg.2330"/>
<name>A0A0H3L5G7_PANAA</name>
<comment type="subcellular location">
    <subcellularLocation>
        <location evidence="1 6">Periplasm</location>
    </subcellularLocation>
</comment>
<evidence type="ECO:0000313" key="11">
    <source>
        <dbReference type="Proteomes" id="UP000006690"/>
    </source>
</evidence>
<dbReference type="InterPro" id="IPR001829">
    <property type="entry name" value="Pili_assmbl_chaperone_bac"/>
</dbReference>
<dbReference type="InterPro" id="IPR008962">
    <property type="entry name" value="PapD-like_sf"/>
</dbReference>
<feature type="signal peptide" evidence="7">
    <location>
        <begin position="1"/>
        <end position="24"/>
    </location>
</feature>
<accession>A0A0H3L5G7</accession>
<dbReference type="Gene3D" id="2.60.40.10">
    <property type="entry name" value="Immunoglobulins"/>
    <property type="match status" value="2"/>
</dbReference>
<evidence type="ECO:0000256" key="7">
    <source>
        <dbReference type="SAM" id="SignalP"/>
    </source>
</evidence>
<dbReference type="PRINTS" id="PR00969">
    <property type="entry name" value="CHAPERONPILI"/>
</dbReference>
<dbReference type="GO" id="GO:0071555">
    <property type="term" value="P:cell wall organization"/>
    <property type="evidence" value="ECO:0007669"/>
    <property type="project" value="InterPro"/>
</dbReference>
<dbReference type="InterPro" id="IPR013783">
    <property type="entry name" value="Ig-like_fold"/>
</dbReference>
<evidence type="ECO:0000313" key="10">
    <source>
        <dbReference type="EMBL" id="BAK12089.1"/>
    </source>
</evidence>
<evidence type="ECO:0000256" key="4">
    <source>
        <dbReference type="ARBA" id="ARBA00022764"/>
    </source>
</evidence>
<dbReference type="PANTHER" id="PTHR30251:SF6">
    <property type="entry name" value="FIMBRIAL CHAPERONE YFCS-RELATED"/>
    <property type="match status" value="1"/>
</dbReference>
<dbReference type="PROSITE" id="PS00635">
    <property type="entry name" value="PILI_CHAPERONE"/>
    <property type="match status" value="1"/>
</dbReference>
<dbReference type="eggNOG" id="COG3121">
    <property type="taxonomic scope" value="Bacteria"/>
</dbReference>
<dbReference type="OrthoDB" id="9131059at2"/>
<dbReference type="GO" id="GO:0030288">
    <property type="term" value="C:outer membrane-bounded periplasmic space"/>
    <property type="evidence" value="ECO:0007669"/>
    <property type="project" value="InterPro"/>
</dbReference>
<dbReference type="GeneID" id="57267384"/>
<dbReference type="InterPro" id="IPR016147">
    <property type="entry name" value="Pili_assmbl_chaperone_N"/>
</dbReference>
<reference evidence="11" key="1">
    <citation type="journal article" date="2012" name="Appl. Microbiol. Biotechnol.">
        <title>The complete genome sequence of Pantoea ananatis AJ13355, an organism with great biotechnological potential.</title>
        <authorList>
            <person name="Hara Y."/>
            <person name="Kadotani N."/>
            <person name="Izui H."/>
            <person name="Katashkina J.I."/>
            <person name="Kuvaeva T.M."/>
            <person name="Andreeva I.G."/>
            <person name="Golubeva L.I."/>
            <person name="Malko D.B."/>
            <person name="Makeev V.J."/>
            <person name="Mashko S.V."/>
            <person name="Kozlov Y.I."/>
        </authorList>
    </citation>
    <scope>NUCLEOTIDE SEQUENCE [LARGE SCALE GENOMIC DNA]</scope>
    <source>
        <strain evidence="11">AJ13355</strain>
    </source>
</reference>
<dbReference type="RefSeq" id="WP_014594226.1">
    <property type="nucleotide sequence ID" value="NC_017531.2"/>
</dbReference>
<keyword evidence="4" id="KW-0574">Periplasm</keyword>
<evidence type="ECO:0000256" key="5">
    <source>
        <dbReference type="ARBA" id="ARBA00023186"/>
    </source>
</evidence>
<gene>
    <name evidence="10" type="primary">yfcS</name>
    <name evidence="10" type="ordered locus">PAJ_2009</name>
</gene>
<dbReference type="EMBL" id="AP012032">
    <property type="protein sequence ID" value="BAK12089.1"/>
    <property type="molecule type" value="Genomic_DNA"/>
</dbReference>
<comment type="similarity">
    <text evidence="2 6">Belongs to the periplasmic pilus chaperone family.</text>
</comment>
<proteinExistence type="inferred from homology"/>
<keyword evidence="3 7" id="KW-0732">Signal</keyword>